<dbReference type="RefSeq" id="WP_115860070.1">
    <property type="nucleotide sequence ID" value="NZ_QTSU01000002.1"/>
</dbReference>
<dbReference type="Proteomes" id="UP000264492">
    <property type="component" value="Unassembled WGS sequence"/>
</dbReference>
<organism evidence="4 5">
    <name type="scientific">Lysobacter silvisoli</name>
    <dbReference type="NCBI Taxonomy" id="2293254"/>
    <lineage>
        <taxon>Bacteria</taxon>
        <taxon>Pseudomonadati</taxon>
        <taxon>Pseudomonadota</taxon>
        <taxon>Gammaproteobacteria</taxon>
        <taxon>Lysobacterales</taxon>
        <taxon>Lysobacteraceae</taxon>
        <taxon>Lysobacter</taxon>
    </lineage>
</organism>
<dbReference type="InterPro" id="IPR013249">
    <property type="entry name" value="RNA_pol_sigma70_r4_t2"/>
</dbReference>
<gene>
    <name evidence="4" type="ORF">DX914_14985</name>
</gene>
<evidence type="ECO:0000256" key="2">
    <source>
        <dbReference type="SAM" id="Phobius"/>
    </source>
</evidence>
<name>A0A371K0S7_9GAMM</name>
<dbReference type="GO" id="GO:0006352">
    <property type="term" value="P:DNA-templated transcription initiation"/>
    <property type="evidence" value="ECO:0007669"/>
    <property type="project" value="InterPro"/>
</dbReference>
<evidence type="ECO:0000313" key="5">
    <source>
        <dbReference type="Proteomes" id="UP000264492"/>
    </source>
</evidence>
<feature type="domain" description="RNA polymerase sigma factor 70 region 4 type 2" evidence="3">
    <location>
        <begin position="95"/>
        <end position="139"/>
    </location>
</feature>
<protein>
    <recommendedName>
        <fullName evidence="3">RNA polymerase sigma factor 70 region 4 type 2 domain-containing protein</fullName>
    </recommendedName>
</protein>
<evidence type="ECO:0000256" key="1">
    <source>
        <dbReference type="SAM" id="MobiDB-lite"/>
    </source>
</evidence>
<dbReference type="EMBL" id="QTSU01000002">
    <property type="protein sequence ID" value="RDZ27523.1"/>
    <property type="molecule type" value="Genomic_DNA"/>
</dbReference>
<feature type="region of interest" description="Disordered" evidence="1">
    <location>
        <begin position="297"/>
        <end position="334"/>
    </location>
</feature>
<feature type="compositionally biased region" description="Low complexity" evidence="1">
    <location>
        <begin position="302"/>
        <end position="311"/>
    </location>
</feature>
<evidence type="ECO:0000313" key="4">
    <source>
        <dbReference type="EMBL" id="RDZ27523.1"/>
    </source>
</evidence>
<dbReference type="AlphaFoldDB" id="A0A371K0S7"/>
<evidence type="ECO:0000259" key="3">
    <source>
        <dbReference type="Pfam" id="PF08281"/>
    </source>
</evidence>
<keyword evidence="2" id="KW-1133">Transmembrane helix</keyword>
<reference evidence="4 5" key="1">
    <citation type="submission" date="2018-08" db="EMBL/GenBank/DDBJ databases">
        <title>Lysobacter sp. zong2l5, whole genome shotgun sequence.</title>
        <authorList>
            <person name="Zhang X."/>
            <person name="Feng G."/>
            <person name="Zhu H."/>
        </authorList>
    </citation>
    <scope>NUCLEOTIDE SEQUENCE [LARGE SCALE GENOMIC DNA]</scope>
    <source>
        <strain evidence="5">zong2l5</strain>
    </source>
</reference>
<proteinExistence type="predicted"/>
<feature type="transmembrane region" description="Helical" evidence="2">
    <location>
        <begin position="206"/>
        <end position="228"/>
    </location>
</feature>
<keyword evidence="2" id="KW-0472">Membrane</keyword>
<dbReference type="GO" id="GO:0016987">
    <property type="term" value="F:sigma factor activity"/>
    <property type="evidence" value="ECO:0007669"/>
    <property type="project" value="InterPro"/>
</dbReference>
<accession>A0A371K0S7</accession>
<dbReference type="OrthoDB" id="5966099at2"/>
<sequence>MSPATTGSAPLSPAPPALSAFLRGVERRGAVLAELQAGDAAAGDAALAAAMHAFRQGVEATPMAQWPQRFWALLLAQPGLQQRVRVALPLDATDRLGELGQGPRAALLLRLAAGLSEADAAAALGVTPPTYQLALQRALPHHADGRADPAAWQQLREQIHRRIKTLPPERLTRLGAAREAALTGTGPADAAGAQRADPAPRRRPRWLLPLLWALLALCALAFAATWWWPLGAVADWLGGAPVQVEPLAPAAAPAVRYGHEAGLIGDRDFALIADPDGLAAARELDFHSWLAAHDRVGGAPLPGETPAETDTPAPPTGEPDSASESEAESGHAPG</sequence>
<comment type="caution">
    <text evidence="4">The sequence shown here is derived from an EMBL/GenBank/DDBJ whole genome shotgun (WGS) entry which is preliminary data.</text>
</comment>
<dbReference type="Pfam" id="PF08281">
    <property type="entry name" value="Sigma70_r4_2"/>
    <property type="match status" value="1"/>
</dbReference>
<keyword evidence="5" id="KW-1185">Reference proteome</keyword>
<dbReference type="GO" id="GO:0003677">
    <property type="term" value="F:DNA binding"/>
    <property type="evidence" value="ECO:0007669"/>
    <property type="project" value="InterPro"/>
</dbReference>
<keyword evidence="2" id="KW-0812">Transmembrane</keyword>